<dbReference type="Gene3D" id="3.40.50.300">
    <property type="entry name" value="P-loop containing nucleotide triphosphate hydrolases"/>
    <property type="match status" value="1"/>
</dbReference>
<sequence length="829" mass="92104">MRRRNADMPPSSPRRKRVDQRREGWGALIRVTACCVLISVAVGTVVPRLAGGLGGGVETVGPSVGFVDVRVPAETVPVNLGRPIGSVAGGTLDAQVFMCSLDRDTYFHQPYKYPMFKDLVRLSGGCQGAQSTTTSISKLQEEIDANPDGYLEPTGFVFHMSRCGSTLTANLMGSSPHNIVYSESKPPVAVMSLCDQVRCTEEQRVAALRTVILAMGKTSFHKHMFFKFQSSQTRFIHYYRKAFPNTPWVFVYRDPVPVMMSLLGFKAGMRQRPSRSTPCLRSMGAPPDETAKLLGMSTSEAKNAPDERYCAAHLATLVESALGSVDDAAASGGAEGHAVDYETLPNAIVPVMSELFKAPLTPEEEYYALEISSWYAKSRGEAYNFSPDTKAKEDHASPEVEQAASSILEPFYPRLHEAGVAASSIPKELAVGYSPGDKRSAQGEVPSIPQISDEDFYATPEHMRGLDRVVDPLAPDFMASSKFKSMPMEAFECPDTPPADYPKGYPAMDVINHWNPDDADQVPPLHYLSTCRFDYQRELAKAERYSSAEKPFILYNIPSVDAASGRWSDPAYMEKIFGATRKYATEHSTDNHFMYFNHKLAKQAKHAQHSELNLTDWKPPTDSVNLSYRQWLDLALKHGKGDGEHWYFRVGDANNKVVLNEMEIFQKPENGKGNIFLVDPRGQRGIHCRFGMPGVIAEAHFDGSRNMVAMVSGVRRWIMAHPNQCESMYLLPKAHPSGRHSDVDWSNPDLDKFPDFPKTLISEVLLKAGEVLYVPTQWFHYISNIGINAQCNSRSGIAMDYDGDLDKCGFGSHSSRQRSRRPVKKSVYN</sequence>
<dbReference type="PANTHER" id="PTHR12461">
    <property type="entry name" value="HYPOXIA-INDUCIBLE FACTOR 1 ALPHA INHIBITOR-RELATED"/>
    <property type="match status" value="1"/>
</dbReference>
<proteinExistence type="predicted"/>
<dbReference type="EMBL" id="FN648087">
    <property type="protein sequence ID" value="CBJ29563.1"/>
    <property type="molecule type" value="Genomic_DNA"/>
</dbReference>
<dbReference type="SUPFAM" id="SSF52540">
    <property type="entry name" value="P-loop containing nucleoside triphosphate hydrolases"/>
    <property type="match status" value="1"/>
</dbReference>
<dbReference type="InterPro" id="IPR027417">
    <property type="entry name" value="P-loop_NTPase"/>
</dbReference>
<dbReference type="OMA" id="NRGINCR"/>
<keyword evidence="3" id="KW-1185">Reference proteome</keyword>
<dbReference type="PANTHER" id="PTHR12461:SF98">
    <property type="entry name" value="CUPIN-LIKE DOMAIN-CONTAINING PROTEIN"/>
    <property type="match status" value="1"/>
</dbReference>
<dbReference type="AlphaFoldDB" id="D7FL26"/>
<dbReference type="InterPro" id="IPR041667">
    <property type="entry name" value="Cupin_8"/>
</dbReference>
<accession>D7FL26</accession>
<dbReference type="OrthoDB" id="415358at2759"/>
<gene>
    <name evidence="2" type="ORF">Esi_0153_0005</name>
</gene>
<dbReference type="SUPFAM" id="SSF51197">
    <property type="entry name" value="Clavaminate synthase-like"/>
    <property type="match status" value="1"/>
</dbReference>
<evidence type="ECO:0000259" key="1">
    <source>
        <dbReference type="PROSITE" id="PS51184"/>
    </source>
</evidence>
<dbReference type="EMBL" id="FN649728">
    <property type="protein sequence ID" value="CBJ29563.1"/>
    <property type="molecule type" value="Genomic_DNA"/>
</dbReference>
<dbReference type="InterPro" id="IPR014710">
    <property type="entry name" value="RmlC-like_jellyroll"/>
</dbReference>
<dbReference type="STRING" id="2880.D7FL26"/>
<protein>
    <submittedName>
        <fullName evidence="2">Hypoxia-inducible factor 1 alpha inhibitor (Hypoxia-inducible factor asparagine hydroxylase)</fullName>
    </submittedName>
</protein>
<dbReference type="SMART" id="SM00558">
    <property type="entry name" value="JmjC"/>
    <property type="match status" value="1"/>
</dbReference>
<name>D7FL26_ECTSI</name>
<dbReference type="InterPro" id="IPR003347">
    <property type="entry name" value="JmjC_dom"/>
</dbReference>
<dbReference type="InParanoid" id="D7FL26"/>
<dbReference type="Pfam" id="PF13621">
    <property type="entry name" value="Cupin_8"/>
    <property type="match status" value="1"/>
</dbReference>
<reference evidence="2 3" key="1">
    <citation type="journal article" date="2010" name="Nature">
        <title>The Ectocarpus genome and the independent evolution of multicellularity in brown algae.</title>
        <authorList>
            <person name="Cock J.M."/>
            <person name="Sterck L."/>
            <person name="Rouze P."/>
            <person name="Scornet D."/>
            <person name="Allen A.E."/>
            <person name="Amoutzias G."/>
            <person name="Anthouard V."/>
            <person name="Artiguenave F."/>
            <person name="Aury J.M."/>
            <person name="Badger J.H."/>
            <person name="Beszteri B."/>
            <person name="Billiau K."/>
            <person name="Bonnet E."/>
            <person name="Bothwell J.H."/>
            <person name="Bowler C."/>
            <person name="Boyen C."/>
            <person name="Brownlee C."/>
            <person name="Carrano C.J."/>
            <person name="Charrier B."/>
            <person name="Cho G.Y."/>
            <person name="Coelho S.M."/>
            <person name="Collen J."/>
            <person name="Corre E."/>
            <person name="Da Silva C."/>
            <person name="Delage L."/>
            <person name="Delaroque N."/>
            <person name="Dittami S.M."/>
            <person name="Doulbeau S."/>
            <person name="Elias M."/>
            <person name="Farnham G."/>
            <person name="Gachon C.M."/>
            <person name="Gschloessl B."/>
            <person name="Heesch S."/>
            <person name="Jabbari K."/>
            <person name="Jubin C."/>
            <person name="Kawai H."/>
            <person name="Kimura K."/>
            <person name="Kloareg B."/>
            <person name="Kupper F.C."/>
            <person name="Lang D."/>
            <person name="Le Bail A."/>
            <person name="Leblanc C."/>
            <person name="Lerouge P."/>
            <person name="Lohr M."/>
            <person name="Lopez P.J."/>
            <person name="Martens C."/>
            <person name="Maumus F."/>
            <person name="Michel G."/>
            <person name="Miranda-Saavedra D."/>
            <person name="Morales J."/>
            <person name="Moreau H."/>
            <person name="Motomura T."/>
            <person name="Nagasato C."/>
            <person name="Napoli C.A."/>
            <person name="Nelson D.R."/>
            <person name="Nyvall-Collen P."/>
            <person name="Peters A.F."/>
            <person name="Pommier C."/>
            <person name="Potin P."/>
            <person name="Poulain J."/>
            <person name="Quesneville H."/>
            <person name="Read B."/>
            <person name="Rensing S.A."/>
            <person name="Ritter A."/>
            <person name="Rousvoal S."/>
            <person name="Samanta M."/>
            <person name="Samson G."/>
            <person name="Schroeder D.C."/>
            <person name="Segurens B."/>
            <person name="Strittmatter M."/>
            <person name="Tonon T."/>
            <person name="Tregear J.W."/>
            <person name="Valentin K."/>
            <person name="von Dassow P."/>
            <person name="Yamagishi T."/>
            <person name="Van de Peer Y."/>
            <person name="Wincker P."/>
        </authorList>
    </citation>
    <scope>NUCLEOTIDE SEQUENCE [LARGE SCALE GENOMIC DNA]</scope>
    <source>
        <strain evidence="3">Ec32 / CCAP1310/4</strain>
    </source>
</reference>
<dbReference type="Gene3D" id="2.60.120.10">
    <property type="entry name" value="Jelly Rolls"/>
    <property type="match status" value="1"/>
</dbReference>
<evidence type="ECO:0000313" key="2">
    <source>
        <dbReference type="EMBL" id="CBJ29563.1"/>
    </source>
</evidence>
<dbReference type="PROSITE" id="PS51184">
    <property type="entry name" value="JMJC"/>
    <property type="match status" value="1"/>
</dbReference>
<evidence type="ECO:0000313" key="3">
    <source>
        <dbReference type="Proteomes" id="UP000002630"/>
    </source>
</evidence>
<organism evidence="2 3">
    <name type="scientific">Ectocarpus siliculosus</name>
    <name type="common">Brown alga</name>
    <name type="synonym">Conferva siliculosa</name>
    <dbReference type="NCBI Taxonomy" id="2880"/>
    <lineage>
        <taxon>Eukaryota</taxon>
        <taxon>Sar</taxon>
        <taxon>Stramenopiles</taxon>
        <taxon>Ochrophyta</taxon>
        <taxon>PX clade</taxon>
        <taxon>Phaeophyceae</taxon>
        <taxon>Ectocarpales</taxon>
        <taxon>Ectocarpaceae</taxon>
        <taxon>Ectocarpus</taxon>
    </lineage>
</organism>
<dbReference type="Proteomes" id="UP000002630">
    <property type="component" value="Linkage Group LG03"/>
</dbReference>
<dbReference type="eggNOG" id="KOG2132">
    <property type="taxonomic scope" value="Eukaryota"/>
</dbReference>
<feature type="domain" description="JmjC" evidence="1">
    <location>
        <begin position="656"/>
        <end position="808"/>
    </location>
</feature>